<dbReference type="Pfam" id="PF09079">
    <property type="entry name" value="WHD_Cdc6"/>
    <property type="match status" value="1"/>
</dbReference>
<dbReference type="InterPro" id="IPR036390">
    <property type="entry name" value="WH_DNA-bd_sf"/>
</dbReference>
<keyword evidence="2 8" id="KW-0132">Cell division</keyword>
<dbReference type="Gene3D" id="3.40.50.300">
    <property type="entry name" value="P-loop containing nucleotide triphosphate hydrolases"/>
    <property type="match status" value="1"/>
</dbReference>
<dbReference type="InterPro" id="IPR027417">
    <property type="entry name" value="P-loop_NTPase"/>
</dbReference>
<sequence>MNGRMSSCQLKLPFPQKKKVTMAQTTKDKLNDKGTIRSAHLSNFDIIETIDCEELKSPRMTRSNSGTQLPQTPTSQRSAAQCKTPRSSKPTSLQQKATPKTPSTLFNNLNINSPKTPSSLMRTLKIDSPKRKIDTALEFTSPKRKYPDADSDVVARSGSSVRFDVLSPRALNLFGDESEHKNQSSPQRRKSLMESPLKRSERLMNSPLKLNLPSDLKTERSTNSPNKNTGISPTKRCRALYKSPLKTVPSSKQSFQLKNSPLKNLRSSPMKLKSAADIENELFASDFEDSPKRLDSPLSKSNRTPLKRNIDSPPASAIYSTDSPRRSLRFESTDSPKKVNKFNLENRETDLPKKVNNKFNLENSETKTTTRSPFKNSETKTRSTQSPLKREEDYLKPLSPIKNIILDKKSPFKAFIRDDDLPKRSPVKLLSTRQRLFQSEIEPKAEEKCPVTVLSELPGREAQLDTIRQFLLSHLNNETAGSMYISGPPGTGKSASLNVIVQQSEIKDSFKTIYINCNSVKNAASVYATIVSELKLKPGGKSERHHLSAILKYFDTKHKSILLILDEIDALESRKQTILYTIFEWPSIVSSKLVLVGVANALDLTDRMLPRLEANVTLKPTLLNFSPYSKQQILEIISQKLKQTDKFNMFNASALQLLAGKVAAVSGDIRKAIDITNHLIDLTYDNVKENGEVVGIGLKDVLGVISSVYSTSQSLNCSRDQDSFPLQQKLTLASLLLLKSKPNVKDVTLGKLNEVYKKVCSQRNLAPLEMSEFISACSLLDARGVLKLYGKTKNRMTKVTLQWDEQDVKEALRDKHLVSTILNDTSCL</sequence>
<dbReference type="InterPro" id="IPR036388">
    <property type="entry name" value="WH-like_DNA-bd_sf"/>
</dbReference>
<evidence type="ECO:0000313" key="8">
    <source>
        <dbReference type="EMBL" id="CAG6720989.1"/>
    </source>
</evidence>
<dbReference type="InterPro" id="IPR049945">
    <property type="entry name" value="AAA_22"/>
</dbReference>
<evidence type="ECO:0000259" key="6">
    <source>
        <dbReference type="SMART" id="SM00382"/>
    </source>
</evidence>
<dbReference type="InterPro" id="IPR050311">
    <property type="entry name" value="ORC1/CDC6"/>
</dbReference>
<evidence type="ECO:0000256" key="3">
    <source>
        <dbReference type="ARBA" id="ARBA00022705"/>
    </source>
</evidence>
<dbReference type="SMART" id="SM01074">
    <property type="entry name" value="Cdc6_C"/>
    <property type="match status" value="1"/>
</dbReference>
<evidence type="ECO:0000256" key="2">
    <source>
        <dbReference type="ARBA" id="ARBA00022618"/>
    </source>
</evidence>
<dbReference type="Gene3D" id="1.10.10.10">
    <property type="entry name" value="Winged helix-like DNA-binding domain superfamily/Winged helix DNA-binding domain"/>
    <property type="match status" value="1"/>
</dbReference>
<feature type="region of interest" description="Disordered" evidence="5">
    <location>
        <begin position="56"/>
        <end position="120"/>
    </location>
</feature>
<evidence type="ECO:0000256" key="1">
    <source>
        <dbReference type="ARBA" id="ARBA00006184"/>
    </source>
</evidence>
<feature type="compositionally biased region" description="Basic and acidic residues" evidence="5">
    <location>
        <begin position="323"/>
        <end position="337"/>
    </location>
</feature>
<dbReference type="Pfam" id="PF13401">
    <property type="entry name" value="AAA_22"/>
    <property type="match status" value="1"/>
</dbReference>
<feature type="region of interest" description="Disordered" evidence="5">
    <location>
        <begin position="1"/>
        <end position="29"/>
    </location>
</feature>
<dbReference type="FunFam" id="3.40.50.300:FF:000547">
    <property type="entry name" value="Cell division control protein"/>
    <property type="match status" value="1"/>
</dbReference>
<keyword evidence="3" id="KW-0235">DNA replication</keyword>
<evidence type="ECO:0000256" key="4">
    <source>
        <dbReference type="ARBA" id="ARBA00023306"/>
    </source>
</evidence>
<dbReference type="SUPFAM" id="SSF46785">
    <property type="entry name" value="Winged helix' DNA-binding domain"/>
    <property type="match status" value="1"/>
</dbReference>
<reference evidence="8" key="1">
    <citation type="submission" date="2021-05" db="EMBL/GenBank/DDBJ databases">
        <authorList>
            <person name="Alioto T."/>
            <person name="Alioto T."/>
            <person name="Gomez Garrido J."/>
        </authorList>
    </citation>
    <scope>NUCLEOTIDE SEQUENCE</scope>
</reference>
<organism evidence="8">
    <name type="scientific">Cacopsylla melanoneura</name>
    <dbReference type="NCBI Taxonomy" id="428564"/>
    <lineage>
        <taxon>Eukaryota</taxon>
        <taxon>Metazoa</taxon>
        <taxon>Ecdysozoa</taxon>
        <taxon>Arthropoda</taxon>
        <taxon>Hexapoda</taxon>
        <taxon>Insecta</taxon>
        <taxon>Pterygota</taxon>
        <taxon>Neoptera</taxon>
        <taxon>Paraneoptera</taxon>
        <taxon>Hemiptera</taxon>
        <taxon>Sternorrhyncha</taxon>
        <taxon>Psylloidea</taxon>
        <taxon>Psyllidae</taxon>
        <taxon>Psyllinae</taxon>
        <taxon>Cacopsylla</taxon>
    </lineage>
</organism>
<protein>
    <submittedName>
        <fullName evidence="8">Cell division control protein 6 homolog</fullName>
    </submittedName>
</protein>
<dbReference type="GO" id="GO:0051301">
    <property type="term" value="P:cell division"/>
    <property type="evidence" value="ECO:0007669"/>
    <property type="project" value="UniProtKB-KW"/>
</dbReference>
<feature type="compositionally biased region" description="Polar residues" evidence="5">
    <location>
        <begin position="221"/>
        <end position="232"/>
    </location>
</feature>
<dbReference type="GO" id="GO:0005634">
    <property type="term" value="C:nucleus"/>
    <property type="evidence" value="ECO:0007669"/>
    <property type="project" value="UniProtKB-SubCell"/>
</dbReference>
<feature type="region of interest" description="Disordered" evidence="5">
    <location>
        <begin position="174"/>
        <end position="268"/>
    </location>
</feature>
<keyword evidence="4" id="KW-0131">Cell cycle</keyword>
<dbReference type="Gene3D" id="1.10.8.60">
    <property type="match status" value="1"/>
</dbReference>
<dbReference type="PANTHER" id="PTHR10763">
    <property type="entry name" value="CELL DIVISION CONTROL PROTEIN 6-RELATED"/>
    <property type="match status" value="1"/>
</dbReference>
<dbReference type="SUPFAM" id="SSF52540">
    <property type="entry name" value="P-loop containing nucleoside triphosphate hydrolases"/>
    <property type="match status" value="1"/>
</dbReference>
<feature type="region of interest" description="Disordered" evidence="5">
    <location>
        <begin position="288"/>
        <end position="389"/>
    </location>
</feature>
<dbReference type="SMART" id="SM00382">
    <property type="entry name" value="AAA"/>
    <property type="match status" value="1"/>
</dbReference>
<dbReference type="InterPro" id="IPR015163">
    <property type="entry name" value="Cdc6_C"/>
</dbReference>
<dbReference type="GO" id="GO:0033314">
    <property type="term" value="P:mitotic DNA replication checkpoint signaling"/>
    <property type="evidence" value="ECO:0007669"/>
    <property type="project" value="TreeGrafter"/>
</dbReference>
<comment type="similarity">
    <text evidence="1">Belongs to the CDC6/cdc18 family.</text>
</comment>
<dbReference type="GO" id="GO:0006270">
    <property type="term" value="P:DNA replication initiation"/>
    <property type="evidence" value="ECO:0007669"/>
    <property type="project" value="InterPro"/>
</dbReference>
<feature type="compositionally biased region" description="Polar residues" evidence="5">
    <location>
        <begin position="357"/>
        <end position="387"/>
    </location>
</feature>
<accession>A0A8D8VCI7</accession>
<dbReference type="GO" id="GO:0003688">
    <property type="term" value="F:DNA replication origin binding"/>
    <property type="evidence" value="ECO:0007669"/>
    <property type="project" value="TreeGrafter"/>
</dbReference>
<feature type="domain" description="AAA+ ATPase" evidence="6">
    <location>
        <begin position="479"/>
        <end position="624"/>
    </location>
</feature>
<dbReference type="InterPro" id="IPR003593">
    <property type="entry name" value="AAA+_ATPase"/>
</dbReference>
<dbReference type="CDD" id="cd00009">
    <property type="entry name" value="AAA"/>
    <property type="match status" value="1"/>
</dbReference>
<evidence type="ECO:0000256" key="5">
    <source>
        <dbReference type="SAM" id="MobiDB-lite"/>
    </source>
</evidence>
<proteinExistence type="inferred from homology"/>
<dbReference type="Pfam" id="PF22606">
    <property type="entry name" value="Cdc6-ORC-like_ATPase_lid"/>
    <property type="match status" value="1"/>
</dbReference>
<feature type="domain" description="Cdc6 C-terminal" evidence="7">
    <location>
        <begin position="732"/>
        <end position="812"/>
    </location>
</feature>
<name>A0A8D8VCI7_9HEMI</name>
<dbReference type="PANTHER" id="PTHR10763:SF26">
    <property type="entry name" value="CELL DIVISION CONTROL PROTEIN 6 HOMOLOG"/>
    <property type="match status" value="1"/>
</dbReference>
<dbReference type="GO" id="GO:0016887">
    <property type="term" value="F:ATP hydrolysis activity"/>
    <property type="evidence" value="ECO:0007669"/>
    <property type="project" value="InterPro"/>
</dbReference>
<dbReference type="EMBL" id="HBUF01361451">
    <property type="protein sequence ID" value="CAG6720989.1"/>
    <property type="molecule type" value="Transcribed_RNA"/>
</dbReference>
<dbReference type="AlphaFoldDB" id="A0A8D8VCI7"/>
<feature type="compositionally biased region" description="Polar residues" evidence="5">
    <location>
        <begin position="60"/>
        <end position="120"/>
    </location>
</feature>
<feature type="compositionally biased region" description="Basic and acidic residues" evidence="5">
    <location>
        <begin position="344"/>
        <end position="353"/>
    </location>
</feature>
<feature type="compositionally biased region" description="Polar residues" evidence="5">
    <location>
        <begin position="248"/>
        <end position="267"/>
    </location>
</feature>
<dbReference type="InterPro" id="IPR054425">
    <property type="entry name" value="Cdc6_ORC1-like_ATPase_lid"/>
</dbReference>
<evidence type="ECO:0000259" key="7">
    <source>
        <dbReference type="SMART" id="SM01074"/>
    </source>
</evidence>